<keyword evidence="3" id="KW-1185">Reference proteome</keyword>
<organism evidence="2 3">
    <name type="scientific">Zestomonas carbonaria</name>
    <dbReference type="NCBI Taxonomy" id="2762745"/>
    <lineage>
        <taxon>Bacteria</taxon>
        <taxon>Pseudomonadati</taxon>
        <taxon>Pseudomonadota</taxon>
        <taxon>Gammaproteobacteria</taxon>
        <taxon>Pseudomonadales</taxon>
        <taxon>Pseudomonadaceae</taxon>
        <taxon>Zestomonas</taxon>
    </lineage>
</organism>
<accession>A0A7U7I7V4</accession>
<reference evidence="2 3" key="1">
    <citation type="submission" date="2020-08" db="EMBL/GenBank/DDBJ databases">
        <authorList>
            <person name="Criscuolo A."/>
        </authorList>
    </citation>
    <scope>NUCLEOTIDE SEQUENCE [LARGE SCALE GENOMIC DNA]</scope>
    <source>
        <strain evidence="2">CIP111764</strain>
    </source>
</reference>
<evidence type="ECO:0000313" key="2">
    <source>
        <dbReference type="EMBL" id="CAD5106644.1"/>
    </source>
</evidence>
<feature type="chain" id="PRO_5031380994" description="Type IV pili methyl-accepting chemotaxis transducer N-term" evidence="1">
    <location>
        <begin position="28"/>
        <end position="247"/>
    </location>
</feature>
<comment type="caution">
    <text evidence="2">The sequence shown here is derived from an EMBL/GenBank/DDBJ whole genome shotgun (WGS) entry which is preliminary data.</text>
</comment>
<evidence type="ECO:0000256" key="1">
    <source>
        <dbReference type="SAM" id="SignalP"/>
    </source>
</evidence>
<name>A0A7U7I7V4_9GAMM</name>
<dbReference type="Proteomes" id="UP000583387">
    <property type="component" value="Unassembled WGS sequence"/>
</dbReference>
<sequence length="247" mass="27463">MRNPAVRHSLLAWSLVLLASFASLASAQPGNTLEALQVQACRATSSLLLYRGEGFQSQHLERMNNDLATLAATLQGPQVTDEMRQAHRELAAELRRGAAFGQNEEDVPWDYTHSLSKALRDFLAVVSQQADSAPLEQIPVQIEYLAVQYLFRAYIGTFEIAREDGEHYLGQDERKLVPSIDSEFSQLSVQNPAELDKLMTRWQYLKVALSDLNSGTTAMISSSGRPFAPTMVDRHTRSLTGQLLSLN</sequence>
<protein>
    <recommendedName>
        <fullName evidence="4">Type IV pili methyl-accepting chemotaxis transducer N-term</fullName>
    </recommendedName>
</protein>
<dbReference type="EMBL" id="CAJFCI010000024">
    <property type="protein sequence ID" value="CAD5106644.1"/>
    <property type="molecule type" value="Genomic_DNA"/>
</dbReference>
<proteinExistence type="predicted"/>
<dbReference type="RefSeq" id="WP_187670006.1">
    <property type="nucleotide sequence ID" value="NZ_CAJFCI010000024.1"/>
</dbReference>
<keyword evidence="1" id="KW-0732">Signal</keyword>
<gene>
    <name evidence="2" type="ORF">PSEWESI4_00911</name>
</gene>
<dbReference type="AlphaFoldDB" id="A0A7U7I7V4"/>
<evidence type="ECO:0008006" key="4">
    <source>
        <dbReference type="Google" id="ProtNLM"/>
    </source>
</evidence>
<feature type="signal peptide" evidence="1">
    <location>
        <begin position="1"/>
        <end position="27"/>
    </location>
</feature>
<evidence type="ECO:0000313" key="3">
    <source>
        <dbReference type="Proteomes" id="UP000583387"/>
    </source>
</evidence>